<feature type="signal peptide" evidence="1">
    <location>
        <begin position="1"/>
        <end position="19"/>
    </location>
</feature>
<dbReference type="Proteomes" id="UP000079169">
    <property type="component" value="Unplaced"/>
</dbReference>
<proteinExistence type="predicted"/>
<dbReference type="AlphaFoldDB" id="A0A1S3DN85"/>
<dbReference type="GeneID" id="103521603"/>
<evidence type="ECO:0000256" key="1">
    <source>
        <dbReference type="SAM" id="SignalP"/>
    </source>
</evidence>
<keyword evidence="1" id="KW-0732">Signal</keyword>
<keyword evidence="2" id="KW-1185">Reference proteome</keyword>
<evidence type="ECO:0000313" key="3">
    <source>
        <dbReference type="RefSeq" id="XP_008484932.1"/>
    </source>
</evidence>
<dbReference type="KEGG" id="dci:103521603"/>
<gene>
    <name evidence="3" type="primary">LOC103521603</name>
</gene>
<accession>A0A1S3DN85</accession>
<reference evidence="3" key="1">
    <citation type="submission" date="2025-08" db="UniProtKB">
        <authorList>
            <consortium name="RefSeq"/>
        </authorList>
    </citation>
    <scope>IDENTIFICATION</scope>
</reference>
<protein>
    <submittedName>
        <fullName evidence="3">Uncharacterized protein LOC103521603</fullName>
    </submittedName>
</protein>
<organism evidence="2 3">
    <name type="scientific">Diaphorina citri</name>
    <name type="common">Asian citrus psyllid</name>
    <dbReference type="NCBI Taxonomy" id="121845"/>
    <lineage>
        <taxon>Eukaryota</taxon>
        <taxon>Metazoa</taxon>
        <taxon>Ecdysozoa</taxon>
        <taxon>Arthropoda</taxon>
        <taxon>Hexapoda</taxon>
        <taxon>Insecta</taxon>
        <taxon>Pterygota</taxon>
        <taxon>Neoptera</taxon>
        <taxon>Paraneoptera</taxon>
        <taxon>Hemiptera</taxon>
        <taxon>Sternorrhyncha</taxon>
        <taxon>Psylloidea</taxon>
        <taxon>Psyllidae</taxon>
        <taxon>Diaphorininae</taxon>
        <taxon>Diaphorina</taxon>
    </lineage>
</organism>
<sequence length="131" mass="14359">MKFVLFGTVCILLLHLALSDPPITTARPNNEITTKSDPAAKLLDKITKIYTDHITKLIVSGKLHAELAKIANATQVANGKHVANTTDVKVEGRFLWNFLPEAIHIVFPVVEELVTDVAPAVAHEIGKIFKK</sequence>
<evidence type="ECO:0000313" key="2">
    <source>
        <dbReference type="Proteomes" id="UP000079169"/>
    </source>
</evidence>
<feature type="chain" id="PRO_5010295372" evidence="1">
    <location>
        <begin position="20"/>
        <end position="131"/>
    </location>
</feature>
<name>A0A1S3DN85_DIACI</name>
<dbReference type="RefSeq" id="XP_008484932.1">
    <property type="nucleotide sequence ID" value="XM_008486710.3"/>
</dbReference>
<dbReference type="PaxDb" id="121845-A0A1S3DN85"/>